<proteinExistence type="predicted"/>
<sequence>MLLSDLLFILKNKVFYSSQGLQSEYVLRNYSSANKLSKSENNSYCIEKPLLLSRLISKKQKLNSTTSIKYVSVNAPNVLERFVNRYWQETIVISYVDSENKIANINNILYSHEYKNLLTDFGKAIINGQIMVKMNYFDHSNSLKSSQYLDRKDSQNLNLDKIKIFYSWKKNINIFSVKKIIYLFSSYTQYLLLKLQYLKKSNYQELHLFPIFSVVNLFNQMILAESTNRDNFLLDSFSKNVSRYSHTHIGLFFINPKDALEYKKSIQNNYQSITDNQLKVFPSKLSTYYRLQILRLSTSTRFRIIPDLREVSKLLTHYQYYKNISINSSQLYGKDYFQGQPIYMIKPFWGFNKQNKKYELMHYSYNFAKEESYSNYDAVFCNFQTVIHAWQKFKTEHKDYKLPNLPEIEVLNLEYLLKEKYHKNLKKNKMIFIPSYESYQFIQEGITKNSINNIRNKVTNRMMYLKVISQRILWSLTSRQPIKW</sequence>
<protein>
    <submittedName>
        <fullName evidence="1">Uncharacterized protein</fullName>
    </submittedName>
</protein>
<dbReference type="EMBL" id="MK814632">
    <property type="protein sequence ID" value="QCI05405.1"/>
    <property type="molecule type" value="Genomic_DNA"/>
</dbReference>
<name>A0A4D6WV09_9FLOR</name>
<keyword evidence="1" id="KW-0934">Plastid</keyword>
<reference evidence="1" key="1">
    <citation type="journal article" date="2019" name="Mol. Phylogenet. Evol.">
        <title>Morphological evolution and classification of the red algal order Ceramiales inferred using plastid phylogenomics.</title>
        <authorList>
            <person name="Diaz-Tapia P."/>
            <person name="Pasella M.M."/>
            <person name="Verbruggen H."/>
            <person name="Maggs C.A."/>
        </authorList>
    </citation>
    <scope>NUCLEOTIDE SEQUENCE</scope>
    <source>
        <strain evidence="1">PD2952</strain>
    </source>
</reference>
<evidence type="ECO:0000313" key="1">
    <source>
        <dbReference type="EMBL" id="QCI05405.1"/>
    </source>
</evidence>
<accession>A0A4D6WV09</accession>
<organism evidence="1">
    <name type="scientific">Crouania attenuata</name>
    <dbReference type="NCBI Taxonomy" id="42002"/>
    <lineage>
        <taxon>Eukaryota</taxon>
        <taxon>Rhodophyta</taxon>
        <taxon>Florideophyceae</taxon>
        <taxon>Rhodymeniophycidae</taxon>
        <taxon>Ceramiales</taxon>
        <taxon>Callithamniaceae</taxon>
        <taxon>Crouania</taxon>
    </lineage>
</organism>
<dbReference type="AlphaFoldDB" id="A0A4D6WV09"/>
<reference evidence="1" key="2">
    <citation type="submission" date="2019-04" db="EMBL/GenBank/DDBJ databases">
        <authorList>
            <person name="Pasella M."/>
        </authorList>
    </citation>
    <scope>NUCLEOTIDE SEQUENCE</scope>
    <source>
        <strain evidence="1">PD2952</strain>
    </source>
</reference>
<gene>
    <name evidence="1" type="primary">ycf80</name>
</gene>
<geneLocation type="plastid" evidence="1"/>
<dbReference type="Gene3D" id="3.40.1350.100">
    <property type="match status" value="1"/>
</dbReference>